<dbReference type="Pfam" id="PF01548">
    <property type="entry name" value="DEDD_Tnp_IS110"/>
    <property type="match status" value="1"/>
</dbReference>
<protein>
    <submittedName>
        <fullName evidence="3">Transposase</fullName>
    </submittedName>
</protein>
<accession>A0A158DAY2</accession>
<feature type="domain" description="Transposase IS110-like N-terminal" evidence="1">
    <location>
        <begin position="7"/>
        <end position="146"/>
    </location>
</feature>
<dbReference type="InterPro" id="IPR002525">
    <property type="entry name" value="Transp_IS110-like_N"/>
</dbReference>
<dbReference type="AlphaFoldDB" id="A0A158DAY2"/>
<dbReference type="EMBL" id="FCOB02000029">
    <property type="protein sequence ID" value="SAK91815.1"/>
    <property type="molecule type" value="Genomic_DNA"/>
</dbReference>
<proteinExistence type="predicted"/>
<keyword evidence="4" id="KW-1185">Reference proteome</keyword>
<comment type="caution">
    <text evidence="3">The sequence shown here is derived from an EMBL/GenBank/DDBJ whole genome shotgun (WGS) entry which is preliminary data.</text>
</comment>
<dbReference type="InterPro" id="IPR047650">
    <property type="entry name" value="Transpos_IS110"/>
</dbReference>
<dbReference type="PANTHER" id="PTHR33055">
    <property type="entry name" value="TRANSPOSASE FOR INSERTION SEQUENCE ELEMENT IS1111A"/>
    <property type="match status" value="1"/>
</dbReference>
<organism evidence="3 4">
    <name type="scientific">Caballeronia ptereochthonis</name>
    <dbReference type="NCBI Taxonomy" id="1777144"/>
    <lineage>
        <taxon>Bacteria</taxon>
        <taxon>Pseudomonadati</taxon>
        <taxon>Pseudomonadota</taxon>
        <taxon>Betaproteobacteria</taxon>
        <taxon>Burkholderiales</taxon>
        <taxon>Burkholderiaceae</taxon>
        <taxon>Caballeronia</taxon>
    </lineage>
</organism>
<sequence>MENAALIGLDLGKNVIHLHGQDRAGQQVFRKKVARTQLLKFCAALPPCTVGMEACGGAHFIARELAALGHQVKLVSPRFVRPFVKSSKSDFVDAEAVCEAVSRPSMRFVAPKSPSQQTLSALHRVRQTLLKDRVRTGNQIYAFLLEFGVSLPPRSNLAKHLPSVLASQSMPPSMVRLLTHLQAHFVYLQAQIAVVEKELSSELAADELGQRLLTIPGIGPITASALAGELGDGRQFASGRDFAAWLGLVPRQRSTGGKTTLLGIGPGTGKPLHTLLILCAHSYMRSVHRKTGPLAEWVRAVKLRRATNIVACALANKLARIAWAIASQHSRFEPEPMSRRLPETNSSSAP</sequence>
<dbReference type="GO" id="GO:0006313">
    <property type="term" value="P:DNA transposition"/>
    <property type="evidence" value="ECO:0007669"/>
    <property type="project" value="InterPro"/>
</dbReference>
<gene>
    <name evidence="3" type="ORF">AWB83_05250</name>
</gene>
<dbReference type="OrthoDB" id="5289737at2"/>
<dbReference type="GO" id="GO:0004803">
    <property type="term" value="F:transposase activity"/>
    <property type="evidence" value="ECO:0007669"/>
    <property type="project" value="InterPro"/>
</dbReference>
<dbReference type="Proteomes" id="UP000054978">
    <property type="component" value="Unassembled WGS sequence"/>
</dbReference>
<dbReference type="NCBIfam" id="NF033542">
    <property type="entry name" value="transpos_IS110"/>
    <property type="match status" value="1"/>
</dbReference>
<evidence type="ECO:0000259" key="2">
    <source>
        <dbReference type="Pfam" id="PF02371"/>
    </source>
</evidence>
<name>A0A158DAY2_9BURK</name>
<dbReference type="STRING" id="1777144.AWB83_05250"/>
<dbReference type="GO" id="GO:0003677">
    <property type="term" value="F:DNA binding"/>
    <property type="evidence" value="ECO:0007669"/>
    <property type="project" value="InterPro"/>
</dbReference>
<dbReference type="PANTHER" id="PTHR33055:SF3">
    <property type="entry name" value="PUTATIVE TRANSPOSASE FOR IS117-RELATED"/>
    <property type="match status" value="1"/>
</dbReference>
<evidence type="ECO:0000313" key="3">
    <source>
        <dbReference type="EMBL" id="SAK91815.1"/>
    </source>
</evidence>
<evidence type="ECO:0000259" key="1">
    <source>
        <dbReference type="Pfam" id="PF01548"/>
    </source>
</evidence>
<dbReference type="RefSeq" id="WP_087048599.1">
    <property type="nucleotide sequence ID" value="NZ_FCOB02000029.1"/>
</dbReference>
<reference evidence="3" key="1">
    <citation type="submission" date="2016-01" db="EMBL/GenBank/DDBJ databases">
        <authorList>
            <person name="Peeters C."/>
        </authorList>
    </citation>
    <scope>NUCLEOTIDE SEQUENCE [LARGE SCALE GENOMIC DNA]</scope>
    <source>
        <strain evidence="3">LMG 29326</strain>
    </source>
</reference>
<evidence type="ECO:0000313" key="4">
    <source>
        <dbReference type="Proteomes" id="UP000054978"/>
    </source>
</evidence>
<dbReference type="Pfam" id="PF02371">
    <property type="entry name" value="Transposase_20"/>
    <property type="match status" value="1"/>
</dbReference>
<dbReference type="InterPro" id="IPR003346">
    <property type="entry name" value="Transposase_20"/>
</dbReference>
<feature type="domain" description="Transposase IS116/IS110/IS902 C-terminal" evidence="2">
    <location>
        <begin position="210"/>
        <end position="285"/>
    </location>
</feature>